<dbReference type="InterPro" id="IPR029062">
    <property type="entry name" value="Class_I_gatase-like"/>
</dbReference>
<dbReference type="SUPFAM" id="SSF51445">
    <property type="entry name" value="(Trans)glycosidases"/>
    <property type="match status" value="1"/>
</dbReference>
<gene>
    <name evidence="4" type="ORF">DQX05_11060</name>
</gene>
<comment type="caution">
    <text evidence="4">The sequence shown here is derived from an EMBL/GenBank/DDBJ whole genome shotgun (WGS) entry which is preliminary data.</text>
</comment>
<evidence type="ECO:0000259" key="3">
    <source>
        <dbReference type="Pfam" id="PF02449"/>
    </source>
</evidence>
<keyword evidence="2" id="KW-0326">Glycosidase</keyword>
<dbReference type="InterPro" id="IPR013529">
    <property type="entry name" value="Glyco_hydro_42_N"/>
</dbReference>
<dbReference type="OrthoDB" id="2698423at2"/>
<dbReference type="GO" id="GO:0009341">
    <property type="term" value="C:beta-galactosidase complex"/>
    <property type="evidence" value="ECO:0007669"/>
    <property type="project" value="InterPro"/>
</dbReference>
<evidence type="ECO:0000256" key="1">
    <source>
        <dbReference type="ARBA" id="ARBA00022801"/>
    </source>
</evidence>
<feature type="domain" description="Glycoside hydrolase family 42 N-terminal" evidence="3">
    <location>
        <begin position="540"/>
        <end position="658"/>
    </location>
</feature>
<dbReference type="CDD" id="cd03143">
    <property type="entry name" value="A4_beta-galactosidase_middle_domain"/>
    <property type="match status" value="1"/>
</dbReference>
<dbReference type="EMBL" id="QYZD01000008">
    <property type="protein sequence ID" value="RJG23975.1"/>
    <property type="molecule type" value="Genomic_DNA"/>
</dbReference>
<name>A0A3A3GM69_PANTH</name>
<keyword evidence="1 4" id="KW-0378">Hydrolase</keyword>
<dbReference type="Pfam" id="PF02449">
    <property type="entry name" value="Glyco_hydro_42"/>
    <property type="match status" value="1"/>
</dbReference>
<evidence type="ECO:0000313" key="5">
    <source>
        <dbReference type="Proteomes" id="UP000266177"/>
    </source>
</evidence>
<dbReference type="RefSeq" id="WP_119793523.1">
    <property type="nucleotide sequence ID" value="NZ_QYZD01000008.1"/>
</dbReference>
<organism evidence="4 5">
    <name type="scientific">Paenibacillus thiaminolyticus</name>
    <name type="common">Bacillus thiaminolyticus</name>
    <dbReference type="NCBI Taxonomy" id="49283"/>
    <lineage>
        <taxon>Bacteria</taxon>
        <taxon>Bacillati</taxon>
        <taxon>Bacillota</taxon>
        <taxon>Bacilli</taxon>
        <taxon>Bacillales</taxon>
        <taxon>Paenibacillaceae</taxon>
        <taxon>Paenibacillus</taxon>
    </lineage>
</organism>
<accession>A0A3A3GM69</accession>
<dbReference type="Proteomes" id="UP000266177">
    <property type="component" value="Unassembled WGS sequence"/>
</dbReference>
<dbReference type="InterPro" id="IPR017853">
    <property type="entry name" value="GH"/>
</dbReference>
<protein>
    <submittedName>
        <fullName evidence="4">Glycoside hydrolase</fullName>
    </submittedName>
</protein>
<evidence type="ECO:0000256" key="2">
    <source>
        <dbReference type="ARBA" id="ARBA00023295"/>
    </source>
</evidence>
<reference evidence="4 5" key="1">
    <citation type="submission" date="2018-09" db="EMBL/GenBank/DDBJ databases">
        <title>Paenibacillus SK2017-BO5.</title>
        <authorList>
            <person name="Piskunova J.V."/>
            <person name="Dubiley S.A."/>
            <person name="Severinov K.V."/>
        </authorList>
    </citation>
    <scope>NUCLEOTIDE SEQUENCE [LARGE SCALE GENOMIC DNA]</scope>
    <source>
        <strain evidence="4 5">BO5</strain>
    </source>
</reference>
<dbReference type="Gene3D" id="3.20.20.80">
    <property type="entry name" value="Glycosidases"/>
    <property type="match status" value="1"/>
</dbReference>
<dbReference type="Gene3D" id="3.40.50.880">
    <property type="match status" value="1"/>
</dbReference>
<dbReference type="AlphaFoldDB" id="A0A3A3GM69"/>
<dbReference type="GO" id="GO:0005975">
    <property type="term" value="P:carbohydrate metabolic process"/>
    <property type="evidence" value="ECO:0007669"/>
    <property type="project" value="InterPro"/>
</dbReference>
<dbReference type="GO" id="GO:0004565">
    <property type="term" value="F:beta-galactosidase activity"/>
    <property type="evidence" value="ECO:0007669"/>
    <property type="project" value="InterPro"/>
</dbReference>
<sequence>MKTTYVCLYDPSFPSASGALPSGMRDRLASEWNIVQADQLAEALDAQQGGVLINLHAPYFPKSAWTSIAAFLERGGHLLSAGGSPFRIPIYRDGSGWTAEPEQTAYHQRLRIHECMPVQADRFERFAANVERPLFDQAAPLWPASPTCSFVLWVTRHDDCPGEHGSAGPMDAHIIPLVTALDCDGREVGAPVVLLENTKGEFAGTRWLFVNQPLTAEFLEQVGAETLLAWARYCSYGVSDWWLKPGLACYEPGERPKLTLQTQLLHAARASYGAGGPLAASRRSVADAAEAEVVWQASVELTADDGEVLWRSELSVRCGRELERLTLTPDTVLAPGIYRVNARLVSGTGEVRLLRQGFWCRDEALLRSGSFLKAGRDYFERDGVPVPIVGMTYMSSDVARKFVFLPNAAVWDRDMAQMKKAGINLIRTGIWTAYRHIMYVDGHPSEDVLCALDAFFLTAKKHGIEICFNFFSFTPELWEGSNPYLDPRSIEAQKRFIGAVVERHRHSSFVHWDLINEPSLFDPKRVFAGPRSAKDKYEIAAFREWLKERYAGDIRLLQERWGMTPEQVPDFYAIMPPEPQEINFDAQDMIKEKKGTRWLDYSLFTMEMLNRWVHAMRATISFHQPEQLVCVGQDEALAAQRPSPFFYEASVDYTSNHSWWLYDQLIWDGVFTKTPYKPNLIQETGIMYGMTPDGFALRTEEQLRSILERKYAYAFATGCAGAVQWIWNTNFYMNNVNESNIGALRADGTEKPEADVSYDFGAFMQAAAPLFRDRELEPIVVIYPEANDLSNRRMAAEATSTAGRVLAYQLKVPFRAMGEYQLEALDDMPPRLIIVPSPHHLTDAALDRLLAFVERSGAILLITGPIGRNEYWQATARMDSLLGPRRLGSVVREERFLLAGREIPLSFGGRKIKQVFKETNPDGSPSTLVEQPFGRGKLLWVGLPVEWNDRQAAVAELYAHAMQAASINPDLRWEEGGSRPGIYGRCLTFAQGRLYLFVSESGQDEIVRIVQPDNGTTYAFKLASERTVMFAADRQGELIAVYRPREVEIEVIK</sequence>
<evidence type="ECO:0000313" key="4">
    <source>
        <dbReference type="EMBL" id="RJG23975.1"/>
    </source>
</evidence>
<proteinExistence type="predicted"/>